<dbReference type="InterPro" id="IPR003599">
    <property type="entry name" value="Ig_sub"/>
</dbReference>
<dbReference type="InterPro" id="IPR051170">
    <property type="entry name" value="Neural/epithelial_adhesion"/>
</dbReference>
<dbReference type="InterPro" id="IPR013783">
    <property type="entry name" value="Ig-like_fold"/>
</dbReference>
<proteinExistence type="predicted"/>
<dbReference type="Gene3D" id="2.60.40.10">
    <property type="entry name" value="Immunoglobulins"/>
    <property type="match status" value="1"/>
</dbReference>
<dbReference type="PANTHER" id="PTHR12231:SF253">
    <property type="entry name" value="DPR-INTERACTING PROTEIN ETA, ISOFORM B-RELATED"/>
    <property type="match status" value="1"/>
</dbReference>
<feature type="non-terminal residue" evidence="6">
    <location>
        <position position="1"/>
    </location>
</feature>
<dbReference type="FunFam" id="2.60.40.10:FF:000032">
    <property type="entry name" value="palladin isoform X1"/>
    <property type="match status" value="1"/>
</dbReference>
<feature type="domain" description="Ig-like" evidence="5">
    <location>
        <begin position="1"/>
        <end position="84"/>
    </location>
</feature>
<sequence>VVNSGDSATFNCSVTGSPIDSVHWLRNAESVAPISDGETSAGSRVRLLSQQVLHVSGVTRSDRGMYQCFVRNDRETAQGSAELRLG</sequence>
<evidence type="ECO:0000259" key="5">
    <source>
        <dbReference type="PROSITE" id="PS50835"/>
    </source>
</evidence>
<dbReference type="Pfam" id="PF13927">
    <property type="entry name" value="Ig_3"/>
    <property type="match status" value="1"/>
</dbReference>
<dbReference type="InterPro" id="IPR007110">
    <property type="entry name" value="Ig-like_dom"/>
</dbReference>
<dbReference type="GO" id="GO:0043005">
    <property type="term" value="C:neuron projection"/>
    <property type="evidence" value="ECO:0007669"/>
    <property type="project" value="TreeGrafter"/>
</dbReference>
<evidence type="ECO:0000256" key="2">
    <source>
        <dbReference type="ARBA" id="ARBA00022737"/>
    </source>
</evidence>
<reference evidence="6" key="2">
    <citation type="submission" date="2023-05" db="EMBL/GenBank/DDBJ databases">
        <authorList>
            <person name="Fouks B."/>
        </authorList>
    </citation>
    <scope>NUCLEOTIDE SEQUENCE</scope>
    <source>
        <strain evidence="6">Stay&amp;Tobe</strain>
        <tissue evidence="6">Testes</tissue>
    </source>
</reference>
<keyword evidence="3" id="KW-1015">Disulfide bond</keyword>
<keyword evidence="1" id="KW-0732">Signal</keyword>
<dbReference type="Proteomes" id="UP001233999">
    <property type="component" value="Unassembled WGS sequence"/>
</dbReference>
<comment type="caution">
    <text evidence="6">The sequence shown here is derived from an EMBL/GenBank/DDBJ whole genome shotgun (WGS) entry which is preliminary data.</text>
</comment>
<evidence type="ECO:0000256" key="4">
    <source>
        <dbReference type="ARBA" id="ARBA00023319"/>
    </source>
</evidence>
<evidence type="ECO:0000256" key="1">
    <source>
        <dbReference type="ARBA" id="ARBA00022729"/>
    </source>
</evidence>
<dbReference type="SUPFAM" id="SSF48726">
    <property type="entry name" value="Immunoglobulin"/>
    <property type="match status" value="1"/>
</dbReference>
<evidence type="ECO:0000256" key="3">
    <source>
        <dbReference type="ARBA" id="ARBA00023157"/>
    </source>
</evidence>
<name>A0AAD8E5E7_DIPPU</name>
<reference evidence="6" key="1">
    <citation type="journal article" date="2023" name="IScience">
        <title>Live-bearing cockroach genome reveals convergent evolutionary mechanisms linked to viviparity in insects and beyond.</title>
        <authorList>
            <person name="Fouks B."/>
            <person name="Harrison M.C."/>
            <person name="Mikhailova A.A."/>
            <person name="Marchal E."/>
            <person name="English S."/>
            <person name="Carruthers M."/>
            <person name="Jennings E.C."/>
            <person name="Chiamaka E.L."/>
            <person name="Frigard R.A."/>
            <person name="Pippel M."/>
            <person name="Attardo G.M."/>
            <person name="Benoit J.B."/>
            <person name="Bornberg-Bauer E."/>
            <person name="Tobe S.S."/>
        </authorList>
    </citation>
    <scope>NUCLEOTIDE SEQUENCE</scope>
    <source>
        <strain evidence="6">Stay&amp;Tobe</strain>
    </source>
</reference>
<feature type="non-terminal residue" evidence="6">
    <location>
        <position position="86"/>
    </location>
</feature>
<keyword evidence="4" id="KW-0393">Immunoglobulin domain</keyword>
<dbReference type="SMART" id="SM00408">
    <property type="entry name" value="IGc2"/>
    <property type="match status" value="1"/>
</dbReference>
<dbReference type="InterPro" id="IPR003598">
    <property type="entry name" value="Ig_sub2"/>
</dbReference>
<protein>
    <recommendedName>
        <fullName evidence="5">Ig-like domain-containing protein</fullName>
    </recommendedName>
</protein>
<dbReference type="SMART" id="SM00409">
    <property type="entry name" value="IG"/>
    <property type="match status" value="1"/>
</dbReference>
<keyword evidence="2" id="KW-0677">Repeat</keyword>
<organism evidence="6 7">
    <name type="scientific">Diploptera punctata</name>
    <name type="common">Pacific beetle cockroach</name>
    <dbReference type="NCBI Taxonomy" id="6984"/>
    <lineage>
        <taxon>Eukaryota</taxon>
        <taxon>Metazoa</taxon>
        <taxon>Ecdysozoa</taxon>
        <taxon>Arthropoda</taxon>
        <taxon>Hexapoda</taxon>
        <taxon>Insecta</taxon>
        <taxon>Pterygota</taxon>
        <taxon>Neoptera</taxon>
        <taxon>Polyneoptera</taxon>
        <taxon>Dictyoptera</taxon>
        <taxon>Blattodea</taxon>
        <taxon>Blaberoidea</taxon>
        <taxon>Blaberidae</taxon>
        <taxon>Diplopterinae</taxon>
        <taxon>Diploptera</taxon>
    </lineage>
</organism>
<dbReference type="EMBL" id="JASPKZ010009186">
    <property type="protein sequence ID" value="KAJ9577945.1"/>
    <property type="molecule type" value="Genomic_DNA"/>
</dbReference>
<accession>A0AAD8E5E7</accession>
<evidence type="ECO:0000313" key="6">
    <source>
        <dbReference type="EMBL" id="KAJ9577945.1"/>
    </source>
</evidence>
<dbReference type="PANTHER" id="PTHR12231">
    <property type="entry name" value="CTX-RELATED TYPE I TRANSMEMBRANE PROTEIN"/>
    <property type="match status" value="1"/>
</dbReference>
<evidence type="ECO:0000313" key="7">
    <source>
        <dbReference type="Proteomes" id="UP001233999"/>
    </source>
</evidence>
<dbReference type="InterPro" id="IPR036179">
    <property type="entry name" value="Ig-like_dom_sf"/>
</dbReference>
<dbReference type="PROSITE" id="PS50835">
    <property type="entry name" value="IG_LIKE"/>
    <property type="match status" value="1"/>
</dbReference>
<keyword evidence="7" id="KW-1185">Reference proteome</keyword>
<dbReference type="AlphaFoldDB" id="A0AAD8E5E7"/>
<gene>
    <name evidence="6" type="ORF">L9F63_025195</name>
</gene>